<dbReference type="Pfam" id="PF00990">
    <property type="entry name" value="GGDEF"/>
    <property type="match status" value="1"/>
</dbReference>
<dbReference type="InterPro" id="IPR029787">
    <property type="entry name" value="Nucleotide_cyclase"/>
</dbReference>
<dbReference type="Gene3D" id="3.30.70.270">
    <property type="match status" value="1"/>
</dbReference>
<dbReference type="SUPFAM" id="SSF55073">
    <property type="entry name" value="Nucleotide cyclase"/>
    <property type="match status" value="1"/>
</dbReference>
<dbReference type="CDD" id="cd01949">
    <property type="entry name" value="GGDEF"/>
    <property type="match status" value="1"/>
</dbReference>
<dbReference type="PANTHER" id="PTHR45138:SF9">
    <property type="entry name" value="DIGUANYLATE CYCLASE DGCM-RELATED"/>
    <property type="match status" value="1"/>
</dbReference>
<dbReference type="NCBIfam" id="TIGR00254">
    <property type="entry name" value="GGDEF"/>
    <property type="match status" value="1"/>
</dbReference>
<dbReference type="SMART" id="SM00267">
    <property type="entry name" value="GGDEF"/>
    <property type="match status" value="1"/>
</dbReference>
<dbReference type="InterPro" id="IPR050469">
    <property type="entry name" value="Diguanylate_Cyclase"/>
</dbReference>
<dbReference type="InterPro" id="IPR043128">
    <property type="entry name" value="Rev_trsase/Diguanyl_cyclase"/>
</dbReference>
<reference evidence="2 3" key="1">
    <citation type="submission" date="2019-08" db="EMBL/GenBank/DDBJ databases">
        <title>In-depth cultivation of the pig gut microbiome towards novel bacterial diversity and tailored functional studies.</title>
        <authorList>
            <person name="Wylensek D."/>
            <person name="Hitch T.C.A."/>
            <person name="Clavel T."/>
        </authorList>
    </citation>
    <scope>NUCLEOTIDE SEQUENCE [LARGE SCALE GENOMIC DNA]</scope>
    <source>
        <strain evidence="2 3">WCA-389-WT-23B</strain>
    </source>
</reference>
<dbReference type="GO" id="GO:0052621">
    <property type="term" value="F:diguanylate cyclase activity"/>
    <property type="evidence" value="ECO:0007669"/>
    <property type="project" value="TreeGrafter"/>
</dbReference>
<dbReference type="EMBL" id="VUMI01000003">
    <property type="protein sequence ID" value="MSS87364.1"/>
    <property type="molecule type" value="Genomic_DNA"/>
</dbReference>
<gene>
    <name evidence="2" type="ORF">FYJ45_03060</name>
</gene>
<name>A0A6N7WCC4_9FIRM</name>
<dbReference type="PROSITE" id="PS50887">
    <property type="entry name" value="GGDEF"/>
    <property type="match status" value="1"/>
</dbReference>
<organism evidence="2 3">
    <name type="scientific">Eisenbergiella porci</name>
    <dbReference type="NCBI Taxonomy" id="2652274"/>
    <lineage>
        <taxon>Bacteria</taxon>
        <taxon>Bacillati</taxon>
        <taxon>Bacillota</taxon>
        <taxon>Clostridia</taxon>
        <taxon>Lachnospirales</taxon>
        <taxon>Lachnospiraceae</taxon>
        <taxon>Eisenbergiella</taxon>
    </lineage>
</organism>
<evidence type="ECO:0000313" key="2">
    <source>
        <dbReference type="EMBL" id="MSS87364.1"/>
    </source>
</evidence>
<sequence>MGFPSQELFKAVFQSFGGSCGKRNGAKSQKDAAAGVQGTAAAGHRNPGAAAMVMMDLDNFKGINDRYGHDWGDEYLRRCARILEKSNGERGIAARRSGDEFCLFLHHFSSREEIANYMEELYGEIRAGEITFPDGSTGFLRISSGLAWYGESLNSGSMLLRAADYALYDAKNNGKGIWKQYSL</sequence>
<feature type="domain" description="GGDEF" evidence="1">
    <location>
        <begin position="48"/>
        <end position="183"/>
    </location>
</feature>
<protein>
    <submittedName>
        <fullName evidence="2">GGDEF domain-containing protein</fullName>
    </submittedName>
</protein>
<dbReference type="InterPro" id="IPR000160">
    <property type="entry name" value="GGDEF_dom"/>
</dbReference>
<dbReference type="Proteomes" id="UP000436047">
    <property type="component" value="Unassembled WGS sequence"/>
</dbReference>
<dbReference type="AlphaFoldDB" id="A0A6N7WCC4"/>
<evidence type="ECO:0000313" key="3">
    <source>
        <dbReference type="Proteomes" id="UP000436047"/>
    </source>
</evidence>
<keyword evidence="3" id="KW-1185">Reference proteome</keyword>
<dbReference type="PANTHER" id="PTHR45138">
    <property type="entry name" value="REGULATORY COMPONENTS OF SENSORY TRANSDUCTION SYSTEM"/>
    <property type="match status" value="1"/>
</dbReference>
<proteinExistence type="predicted"/>
<comment type="caution">
    <text evidence="2">The sequence shown here is derived from an EMBL/GenBank/DDBJ whole genome shotgun (WGS) entry which is preliminary data.</text>
</comment>
<accession>A0A6N7WCC4</accession>
<evidence type="ECO:0000259" key="1">
    <source>
        <dbReference type="PROSITE" id="PS50887"/>
    </source>
</evidence>